<evidence type="ECO:0000259" key="7">
    <source>
        <dbReference type="PROSITE" id="PS51379"/>
    </source>
</evidence>
<dbReference type="PANTHER" id="PTHR32479">
    <property type="entry name" value="GLYCOLATE OXIDASE IRON-SULFUR SUBUNIT"/>
    <property type="match status" value="1"/>
</dbReference>
<dbReference type="Pfam" id="PF02754">
    <property type="entry name" value="CCG"/>
    <property type="match status" value="2"/>
</dbReference>
<keyword evidence="4 6" id="KW-0408">Iron</keyword>
<accession>A0A8J7FXR6</accession>
<dbReference type="GO" id="GO:0046872">
    <property type="term" value="F:metal ion binding"/>
    <property type="evidence" value="ECO:0007669"/>
    <property type="project" value="UniProtKB-UniRule"/>
</dbReference>
<keyword evidence="2 6" id="KW-0479">Metal-binding</keyword>
<feature type="domain" description="4Fe-4S ferredoxin-type" evidence="7">
    <location>
        <begin position="16"/>
        <end position="45"/>
    </location>
</feature>
<evidence type="ECO:0000256" key="2">
    <source>
        <dbReference type="ARBA" id="ARBA00022723"/>
    </source>
</evidence>
<dbReference type="PROSITE" id="PS51379">
    <property type="entry name" value="4FE4S_FER_2"/>
    <property type="match status" value="1"/>
</dbReference>
<dbReference type="EMBL" id="JADEYS010000031">
    <property type="protein sequence ID" value="MBE9399615.1"/>
    <property type="molecule type" value="Genomic_DNA"/>
</dbReference>
<comment type="catalytic activity">
    <reaction evidence="6">
        <text>glycolate + A = glyoxylate + AH2</text>
        <dbReference type="Rhea" id="RHEA:21264"/>
        <dbReference type="ChEBI" id="CHEBI:13193"/>
        <dbReference type="ChEBI" id="CHEBI:17499"/>
        <dbReference type="ChEBI" id="CHEBI:29805"/>
        <dbReference type="ChEBI" id="CHEBI:36655"/>
        <dbReference type="EC" id="1.1.99.14"/>
    </reaction>
</comment>
<dbReference type="PIRSF" id="PIRSF000139">
    <property type="entry name" value="Glc_ox_4Fe-4S"/>
    <property type="match status" value="1"/>
</dbReference>
<dbReference type="InterPro" id="IPR017900">
    <property type="entry name" value="4Fe4S_Fe_S_CS"/>
</dbReference>
<comment type="caution">
    <text evidence="8">The sequence shown here is derived from an EMBL/GenBank/DDBJ whole genome shotgun (WGS) entry which is preliminary data.</text>
</comment>
<gene>
    <name evidence="8" type="primary">glcF</name>
    <name evidence="8" type="ORF">IOQ59_20320</name>
</gene>
<comment type="function">
    <text evidence="6">Component of a complex that catalyzes the oxidation of glycolate to glyoxylate.</text>
</comment>
<evidence type="ECO:0000256" key="1">
    <source>
        <dbReference type="ARBA" id="ARBA00022485"/>
    </source>
</evidence>
<name>A0A8J7FXR6_9GAMM</name>
<sequence length="406" mass="44798">MQTNIAEHIKYSPLGREADAILRKCVHCGFCLATCPTYSVRKNELESPRGRIYLIKEALEGKPVTASTQQHLDSCLNCRSCETTCPASVPYHRLLEIGTQIVEQEIPRSLQQKALRRAILTVLPYRSRFTPVLRTAQLLRPVLPKRLKDKIPAKQPTHVQHLNAQTRKMLILDGCVQPALAPDINAATARVLAKLGISLQTAKKAGCCGAISYHLNQRSDGLNFMRQNIDAWWPYIEDGCEAIVMTASGCGTTVKEYGDLLKNDPLYAKKAARVSSLTRDLSEILSQEPVEQLNIQPPTSIAFQCPCSLQHGQGLSGHVEQLLRRLGFALKPVADGHICCGSAGTYSIFQPELAHELRDKKLKALKASNAETYTSANIGCIAHLSEHSDKPVQHWIQLVDAALSNN</sequence>
<dbReference type="EC" id="1.1.99.14" evidence="6"/>
<keyword evidence="1 6" id="KW-0004">4Fe-4S</keyword>
<dbReference type="GO" id="GO:0019154">
    <property type="term" value="F:glycolate dehydrogenase activity"/>
    <property type="evidence" value="ECO:0007669"/>
    <property type="project" value="UniProtKB-EC"/>
</dbReference>
<dbReference type="GO" id="GO:0051539">
    <property type="term" value="F:4 iron, 4 sulfur cluster binding"/>
    <property type="evidence" value="ECO:0007669"/>
    <property type="project" value="UniProtKB-UniRule"/>
</dbReference>
<evidence type="ECO:0000256" key="6">
    <source>
        <dbReference type="PIRNR" id="PIRNR000139"/>
    </source>
</evidence>
<dbReference type="InterPro" id="IPR004017">
    <property type="entry name" value="Cys_rich_dom"/>
</dbReference>
<keyword evidence="8" id="KW-0560">Oxidoreductase</keyword>
<keyword evidence="3" id="KW-0677">Repeat</keyword>
<keyword evidence="9" id="KW-1185">Reference proteome</keyword>
<evidence type="ECO:0000256" key="3">
    <source>
        <dbReference type="ARBA" id="ARBA00022737"/>
    </source>
</evidence>
<dbReference type="RefSeq" id="WP_193955311.1">
    <property type="nucleotide sequence ID" value="NZ_JADEYS010000031.1"/>
</dbReference>
<dbReference type="Gene3D" id="1.10.1060.10">
    <property type="entry name" value="Alpha-helical ferredoxin"/>
    <property type="match status" value="1"/>
</dbReference>
<dbReference type="AlphaFoldDB" id="A0A8J7FXR6"/>
<organism evidence="8 9">
    <name type="scientific">Pontibacterium sinense</name>
    <dbReference type="NCBI Taxonomy" id="2781979"/>
    <lineage>
        <taxon>Bacteria</taxon>
        <taxon>Pseudomonadati</taxon>
        <taxon>Pseudomonadota</taxon>
        <taxon>Gammaproteobacteria</taxon>
        <taxon>Oceanospirillales</taxon>
        <taxon>Oceanospirillaceae</taxon>
        <taxon>Pontibacterium</taxon>
    </lineage>
</organism>
<dbReference type="PANTHER" id="PTHR32479:SF17">
    <property type="entry name" value="GLYCOLATE OXIDASE IRON-SULFUR SUBUNIT"/>
    <property type="match status" value="1"/>
</dbReference>
<dbReference type="NCBIfam" id="NF008434">
    <property type="entry name" value="PRK11274.1"/>
    <property type="match status" value="1"/>
</dbReference>
<keyword evidence="5 6" id="KW-0411">Iron-sulfur</keyword>
<keyword evidence="6" id="KW-0249">Electron transport</keyword>
<dbReference type="Pfam" id="PF13183">
    <property type="entry name" value="Fer4_8"/>
    <property type="match status" value="1"/>
</dbReference>
<dbReference type="InterPro" id="IPR012257">
    <property type="entry name" value="Glc_ox_4Fe-4S"/>
</dbReference>
<comment type="cofactor">
    <cofactor evidence="6">
        <name>[4Fe-4S] cluster</name>
        <dbReference type="ChEBI" id="CHEBI:49883"/>
    </cofactor>
    <text evidence="6">Binds 2 [4Fe-4S] clusters.</text>
</comment>
<evidence type="ECO:0000313" key="9">
    <source>
        <dbReference type="Proteomes" id="UP000640333"/>
    </source>
</evidence>
<dbReference type="InterPro" id="IPR009051">
    <property type="entry name" value="Helical_ferredxn"/>
</dbReference>
<evidence type="ECO:0000256" key="5">
    <source>
        <dbReference type="ARBA" id="ARBA00023014"/>
    </source>
</evidence>
<evidence type="ECO:0000313" key="8">
    <source>
        <dbReference type="EMBL" id="MBE9399615.1"/>
    </source>
</evidence>
<keyword evidence="6" id="KW-0813">Transport</keyword>
<reference evidence="8" key="1">
    <citation type="submission" date="2020-10" db="EMBL/GenBank/DDBJ databases">
        <title>Bacterium isolated from coastal waters sediment.</title>
        <authorList>
            <person name="Chen R.-J."/>
            <person name="Lu D.-C."/>
            <person name="Zhu K.-L."/>
            <person name="Du Z.-J."/>
        </authorList>
    </citation>
    <scope>NUCLEOTIDE SEQUENCE</scope>
    <source>
        <strain evidence="8">N1Y112</strain>
    </source>
</reference>
<dbReference type="Proteomes" id="UP000640333">
    <property type="component" value="Unassembled WGS sequence"/>
</dbReference>
<dbReference type="SUPFAM" id="SSF54862">
    <property type="entry name" value="4Fe-4S ferredoxins"/>
    <property type="match status" value="1"/>
</dbReference>
<proteinExistence type="predicted"/>
<protein>
    <recommendedName>
        <fullName evidence="6">Glycolate oxidase iron-sulfur subunit</fullName>
        <ecNumber evidence="6">1.1.99.14</ecNumber>
    </recommendedName>
</protein>
<comment type="catalytic activity">
    <reaction evidence="6">
        <text>(R)-lactate + A = pyruvate + AH2</text>
        <dbReference type="Rhea" id="RHEA:15089"/>
        <dbReference type="ChEBI" id="CHEBI:13193"/>
        <dbReference type="ChEBI" id="CHEBI:15361"/>
        <dbReference type="ChEBI" id="CHEBI:16004"/>
        <dbReference type="ChEBI" id="CHEBI:17499"/>
    </reaction>
</comment>
<dbReference type="InterPro" id="IPR017896">
    <property type="entry name" value="4Fe4S_Fe-S-bd"/>
</dbReference>
<evidence type="ECO:0000256" key="4">
    <source>
        <dbReference type="ARBA" id="ARBA00023004"/>
    </source>
</evidence>
<dbReference type="PROSITE" id="PS00198">
    <property type="entry name" value="4FE4S_FER_1"/>
    <property type="match status" value="2"/>
</dbReference>